<sequence length="316" mass="31669">MDRGAPKHRLAIAIGVGGAVLVGALTAIQARVNGQLGVALDAALVAALISFGSGLVILLVLAPLLPSGRAGVRALRSALRERRVPWWMLVGGAAGAFSVATQSFTVAVIGVAMFSVGMVAGQTVHGLVLDRIGYSPAGVSAVTLPRVAGAALVLSAVVVSLTGDAVAQAPLWMLILPFLVGAGVAWQTATNGRLRQAVGSAFAATLVNFIGGTAVLAVAAVWHLATAGAPASAPREPWLYLGGALGVAYIFISAALTPRTGVLLMTLGSVLGMLGASVVLDVVWPPAAPPALWQRALTVALAAGGVVVATVRAGRR</sequence>
<dbReference type="PANTHER" id="PTHR34821:SF2">
    <property type="entry name" value="INNER MEMBRANE PROTEIN YDCZ"/>
    <property type="match status" value="1"/>
</dbReference>
<keyword evidence="1" id="KW-0472">Membrane</keyword>
<feature type="transmembrane region" description="Helical" evidence="1">
    <location>
        <begin position="106"/>
        <end position="129"/>
    </location>
</feature>
<dbReference type="RefSeq" id="WP_271173574.1">
    <property type="nucleotide sequence ID" value="NZ_BSEJ01000009.1"/>
</dbReference>
<proteinExistence type="predicted"/>
<gene>
    <name evidence="2" type="ORF">GCM10017576_19920</name>
</gene>
<feature type="transmembrane region" description="Helical" evidence="1">
    <location>
        <begin position="42"/>
        <end position="64"/>
    </location>
</feature>
<name>A0A9W6H3F1_9MICO</name>
<dbReference type="AlphaFoldDB" id="A0A9W6H3F1"/>
<dbReference type="EMBL" id="BSEJ01000009">
    <property type="protein sequence ID" value="GLJ61862.1"/>
    <property type="molecule type" value="Genomic_DNA"/>
</dbReference>
<keyword evidence="1" id="KW-0812">Transmembrane</keyword>
<protein>
    <submittedName>
        <fullName evidence="2">Membrane protein</fullName>
    </submittedName>
</protein>
<feature type="transmembrane region" description="Helical" evidence="1">
    <location>
        <begin position="169"/>
        <end position="189"/>
    </location>
</feature>
<accession>A0A9W6H3F1</accession>
<organism evidence="2 3">
    <name type="scientific">Microbacterium barkeri</name>
    <dbReference type="NCBI Taxonomy" id="33917"/>
    <lineage>
        <taxon>Bacteria</taxon>
        <taxon>Bacillati</taxon>
        <taxon>Actinomycetota</taxon>
        <taxon>Actinomycetes</taxon>
        <taxon>Micrococcales</taxon>
        <taxon>Microbacteriaceae</taxon>
        <taxon>Microbacterium</taxon>
    </lineage>
</organism>
<dbReference type="PANTHER" id="PTHR34821">
    <property type="entry name" value="INNER MEMBRANE PROTEIN YDCZ"/>
    <property type="match status" value="1"/>
</dbReference>
<feature type="transmembrane region" description="Helical" evidence="1">
    <location>
        <begin position="12"/>
        <end position="30"/>
    </location>
</feature>
<dbReference type="Pfam" id="PF04657">
    <property type="entry name" value="DMT_YdcZ"/>
    <property type="match status" value="2"/>
</dbReference>
<feature type="transmembrane region" description="Helical" evidence="1">
    <location>
        <begin position="84"/>
        <end position="100"/>
    </location>
</feature>
<comment type="caution">
    <text evidence="2">The sequence shown here is derived from an EMBL/GenBank/DDBJ whole genome shotgun (WGS) entry which is preliminary data.</text>
</comment>
<dbReference type="GO" id="GO:0005886">
    <property type="term" value="C:plasma membrane"/>
    <property type="evidence" value="ECO:0007669"/>
    <property type="project" value="TreeGrafter"/>
</dbReference>
<reference evidence="2" key="2">
    <citation type="submission" date="2023-01" db="EMBL/GenBank/DDBJ databases">
        <authorList>
            <person name="Sun Q."/>
            <person name="Evtushenko L."/>
        </authorList>
    </citation>
    <scope>NUCLEOTIDE SEQUENCE</scope>
    <source>
        <strain evidence="2">VKM Ac-1020</strain>
    </source>
</reference>
<feature type="transmembrane region" description="Helical" evidence="1">
    <location>
        <begin position="201"/>
        <end position="225"/>
    </location>
</feature>
<feature type="transmembrane region" description="Helical" evidence="1">
    <location>
        <begin position="262"/>
        <end position="280"/>
    </location>
</feature>
<reference evidence="2" key="1">
    <citation type="journal article" date="2014" name="Int. J. Syst. Evol. Microbiol.">
        <title>Complete genome sequence of Corynebacterium casei LMG S-19264T (=DSM 44701T), isolated from a smear-ripened cheese.</title>
        <authorList>
            <consortium name="US DOE Joint Genome Institute (JGI-PGF)"/>
            <person name="Walter F."/>
            <person name="Albersmeier A."/>
            <person name="Kalinowski J."/>
            <person name="Ruckert C."/>
        </authorList>
    </citation>
    <scope>NUCLEOTIDE SEQUENCE</scope>
    <source>
        <strain evidence="2">VKM Ac-1020</strain>
    </source>
</reference>
<dbReference type="Proteomes" id="UP001142462">
    <property type="component" value="Unassembled WGS sequence"/>
</dbReference>
<evidence type="ECO:0000256" key="1">
    <source>
        <dbReference type="SAM" id="Phobius"/>
    </source>
</evidence>
<evidence type="ECO:0000313" key="3">
    <source>
        <dbReference type="Proteomes" id="UP001142462"/>
    </source>
</evidence>
<feature type="transmembrane region" description="Helical" evidence="1">
    <location>
        <begin position="237"/>
        <end position="255"/>
    </location>
</feature>
<feature type="transmembrane region" description="Helical" evidence="1">
    <location>
        <begin position="292"/>
        <end position="311"/>
    </location>
</feature>
<evidence type="ECO:0000313" key="2">
    <source>
        <dbReference type="EMBL" id="GLJ61862.1"/>
    </source>
</evidence>
<keyword evidence="1" id="KW-1133">Transmembrane helix</keyword>
<keyword evidence="3" id="KW-1185">Reference proteome</keyword>
<feature type="transmembrane region" description="Helical" evidence="1">
    <location>
        <begin position="141"/>
        <end position="163"/>
    </location>
</feature>
<dbReference type="InterPro" id="IPR006750">
    <property type="entry name" value="YdcZ"/>
</dbReference>